<gene>
    <name evidence="1" type="ORF">RDI58_014876</name>
</gene>
<comment type="caution">
    <text evidence="1">The sequence shown here is derived from an EMBL/GenBank/DDBJ whole genome shotgun (WGS) entry which is preliminary data.</text>
</comment>
<sequence>MVEVVYRSFQWIGNGKISRKALVAWDKVCQPGSIGGMNVINLQLWNNVAILKHLWAISMKKDTLLIRWIHYNYVKNLNVVEMNTPKNVTTLHKHVYGV</sequence>
<dbReference type="AlphaFoldDB" id="A0AAN8TM80"/>
<name>A0AAN8TM80_SOLBU</name>
<reference evidence="1 2" key="1">
    <citation type="submission" date="2024-02" db="EMBL/GenBank/DDBJ databases">
        <title>de novo genome assembly of Solanum bulbocastanum strain 11H21.</title>
        <authorList>
            <person name="Hosaka A.J."/>
        </authorList>
    </citation>
    <scope>NUCLEOTIDE SEQUENCE [LARGE SCALE GENOMIC DNA]</scope>
    <source>
        <tissue evidence="1">Young leaves</tissue>
    </source>
</reference>
<protein>
    <submittedName>
        <fullName evidence="1">Uncharacterized protein</fullName>
    </submittedName>
</protein>
<proteinExistence type="predicted"/>
<dbReference type="Proteomes" id="UP001371456">
    <property type="component" value="Unassembled WGS sequence"/>
</dbReference>
<evidence type="ECO:0000313" key="1">
    <source>
        <dbReference type="EMBL" id="KAK6786351.1"/>
    </source>
</evidence>
<accession>A0AAN8TM80</accession>
<keyword evidence="2" id="KW-1185">Reference proteome</keyword>
<dbReference type="EMBL" id="JBANQN010000006">
    <property type="protein sequence ID" value="KAK6786351.1"/>
    <property type="molecule type" value="Genomic_DNA"/>
</dbReference>
<organism evidence="1 2">
    <name type="scientific">Solanum bulbocastanum</name>
    <name type="common">Wild potato</name>
    <dbReference type="NCBI Taxonomy" id="147425"/>
    <lineage>
        <taxon>Eukaryota</taxon>
        <taxon>Viridiplantae</taxon>
        <taxon>Streptophyta</taxon>
        <taxon>Embryophyta</taxon>
        <taxon>Tracheophyta</taxon>
        <taxon>Spermatophyta</taxon>
        <taxon>Magnoliopsida</taxon>
        <taxon>eudicotyledons</taxon>
        <taxon>Gunneridae</taxon>
        <taxon>Pentapetalae</taxon>
        <taxon>asterids</taxon>
        <taxon>lamiids</taxon>
        <taxon>Solanales</taxon>
        <taxon>Solanaceae</taxon>
        <taxon>Solanoideae</taxon>
        <taxon>Solaneae</taxon>
        <taxon>Solanum</taxon>
    </lineage>
</organism>
<evidence type="ECO:0000313" key="2">
    <source>
        <dbReference type="Proteomes" id="UP001371456"/>
    </source>
</evidence>